<feature type="transmembrane region" description="Helical" evidence="9">
    <location>
        <begin position="108"/>
        <end position="127"/>
    </location>
</feature>
<feature type="transmembrane region" description="Helical" evidence="9">
    <location>
        <begin position="133"/>
        <end position="155"/>
    </location>
</feature>
<feature type="transmembrane region" description="Helical" evidence="9">
    <location>
        <begin position="229"/>
        <end position="247"/>
    </location>
</feature>
<dbReference type="CDD" id="cd17503">
    <property type="entry name" value="MFS_LmrB_MDR_like"/>
    <property type="match status" value="1"/>
</dbReference>
<evidence type="ECO:0000256" key="8">
    <source>
        <dbReference type="SAM" id="MobiDB-lite"/>
    </source>
</evidence>
<dbReference type="InterPro" id="IPR004638">
    <property type="entry name" value="EmrB-like"/>
</dbReference>
<evidence type="ECO:0000313" key="11">
    <source>
        <dbReference type="EMBL" id="MEJ2863004.1"/>
    </source>
</evidence>
<feature type="transmembrane region" description="Helical" evidence="9">
    <location>
        <begin position="388"/>
        <end position="407"/>
    </location>
</feature>
<dbReference type="NCBIfam" id="TIGR00711">
    <property type="entry name" value="efflux_EmrB"/>
    <property type="match status" value="1"/>
</dbReference>
<keyword evidence="3" id="KW-0813">Transport</keyword>
<dbReference type="SUPFAM" id="SSF103473">
    <property type="entry name" value="MFS general substrate transporter"/>
    <property type="match status" value="1"/>
</dbReference>
<protein>
    <submittedName>
        <fullName evidence="11">DHA2 family efflux MFS transporter permease subunit</fullName>
    </submittedName>
</protein>
<feature type="compositionally biased region" description="Pro residues" evidence="8">
    <location>
        <begin position="20"/>
        <end position="34"/>
    </location>
</feature>
<feature type="transmembrane region" description="Helical" evidence="9">
    <location>
        <begin position="259"/>
        <end position="278"/>
    </location>
</feature>
<feature type="compositionally biased region" description="Low complexity" evidence="8">
    <location>
        <begin position="1"/>
        <end position="19"/>
    </location>
</feature>
<evidence type="ECO:0000256" key="9">
    <source>
        <dbReference type="SAM" id="Phobius"/>
    </source>
</evidence>
<dbReference type="InterPro" id="IPR011701">
    <property type="entry name" value="MFS"/>
</dbReference>
<comment type="similarity">
    <text evidence="2">Belongs to the major facilitator superfamily. EmrB family.</text>
</comment>
<feature type="transmembrane region" description="Helical" evidence="9">
    <location>
        <begin position="39"/>
        <end position="64"/>
    </location>
</feature>
<evidence type="ECO:0000256" key="5">
    <source>
        <dbReference type="ARBA" id="ARBA00022692"/>
    </source>
</evidence>
<feature type="transmembrane region" description="Helical" evidence="9">
    <location>
        <begin position="502"/>
        <end position="521"/>
    </location>
</feature>
<dbReference type="PANTHER" id="PTHR42718">
    <property type="entry name" value="MAJOR FACILITATOR SUPERFAMILY MULTIDRUG TRANSPORTER MFSC"/>
    <property type="match status" value="1"/>
</dbReference>
<evidence type="ECO:0000256" key="1">
    <source>
        <dbReference type="ARBA" id="ARBA00004651"/>
    </source>
</evidence>
<name>A0ABU8M6P8_9PSEU</name>
<evidence type="ECO:0000313" key="12">
    <source>
        <dbReference type="Proteomes" id="UP001369736"/>
    </source>
</evidence>
<proteinExistence type="inferred from homology"/>
<comment type="subcellular location">
    <subcellularLocation>
        <location evidence="1">Cell membrane</location>
        <topology evidence="1">Multi-pass membrane protein</topology>
    </subcellularLocation>
</comment>
<dbReference type="PRINTS" id="PR01036">
    <property type="entry name" value="TCRTETB"/>
</dbReference>
<evidence type="ECO:0000256" key="2">
    <source>
        <dbReference type="ARBA" id="ARBA00008537"/>
    </source>
</evidence>
<gene>
    <name evidence="11" type="ORF">WCD58_17685</name>
</gene>
<keyword evidence="4" id="KW-1003">Cell membrane</keyword>
<accession>A0ABU8M6P8</accession>
<evidence type="ECO:0000259" key="10">
    <source>
        <dbReference type="PROSITE" id="PS50850"/>
    </source>
</evidence>
<dbReference type="EMBL" id="JBBEGM010000007">
    <property type="protein sequence ID" value="MEJ2863004.1"/>
    <property type="molecule type" value="Genomic_DNA"/>
</dbReference>
<comment type="caution">
    <text evidence="11">The sequence shown here is derived from an EMBL/GenBank/DDBJ whole genome shotgun (WGS) entry which is preliminary data.</text>
</comment>
<feature type="transmembrane region" description="Helical" evidence="9">
    <location>
        <begin position="167"/>
        <end position="188"/>
    </location>
</feature>
<feature type="transmembrane region" description="Helical" evidence="9">
    <location>
        <begin position="332"/>
        <end position="349"/>
    </location>
</feature>
<evidence type="ECO:0000256" key="6">
    <source>
        <dbReference type="ARBA" id="ARBA00022989"/>
    </source>
</evidence>
<keyword evidence="6 9" id="KW-1133">Transmembrane helix</keyword>
<keyword evidence="12" id="KW-1185">Reference proteome</keyword>
<feature type="transmembrane region" description="Helical" evidence="9">
    <location>
        <begin position="428"/>
        <end position="447"/>
    </location>
</feature>
<feature type="domain" description="Major facilitator superfamily (MFS) profile" evidence="10">
    <location>
        <begin position="42"/>
        <end position="525"/>
    </location>
</feature>
<dbReference type="InterPro" id="IPR036259">
    <property type="entry name" value="MFS_trans_sf"/>
</dbReference>
<organism evidence="11 12">
    <name type="scientific">Actinomycetospora flava</name>
    <dbReference type="NCBI Taxonomy" id="3129232"/>
    <lineage>
        <taxon>Bacteria</taxon>
        <taxon>Bacillati</taxon>
        <taxon>Actinomycetota</taxon>
        <taxon>Actinomycetes</taxon>
        <taxon>Pseudonocardiales</taxon>
        <taxon>Pseudonocardiaceae</taxon>
        <taxon>Actinomycetospora</taxon>
    </lineage>
</organism>
<dbReference type="PROSITE" id="PS50850">
    <property type="entry name" value="MFS"/>
    <property type="match status" value="1"/>
</dbReference>
<dbReference type="PANTHER" id="PTHR42718:SF9">
    <property type="entry name" value="MAJOR FACILITATOR SUPERFAMILY MULTIDRUG TRANSPORTER MFSC"/>
    <property type="match status" value="1"/>
</dbReference>
<dbReference type="RefSeq" id="WP_337704369.1">
    <property type="nucleotide sequence ID" value="NZ_JBBEGM010000007.1"/>
</dbReference>
<dbReference type="Pfam" id="PF07690">
    <property type="entry name" value="MFS_1"/>
    <property type="match status" value="1"/>
</dbReference>
<sequence>MTTEAPAEQQAPPAAARAPAAPPPAAAPAPPPPASSGPWVVSLIVLVVGMFMSVLDVSIVNVAIPAMQKDFGATTEDIQWVATSYSLALGVIVPASAWLGEKIGLNRAYILSLIGFAAGSALCGLAWDLNSMIAFRILQAIPGGVIPVVALSMVYRIVPRERIGAAMGMYGLGIIVAPAVGPTLGGYLVEYVDWRLIFFINVPIGVVGAIAAVALLPGFAGGKARRFDLPGFLAIAAGLFSLLLALSEGETWGWTSYPVLILLTFGTLCLALFVVIELEVDHPLLDVRVFRFWPFTNSLILIAIISIGLFGVLFYIPVYLQQFQGMGAFDSGILLLPQAAVMAVMMPLAGRIYDRFGARWPAVIGLSVMALGTWMLRDVTLETSHTHLQWLLAFRAGGIGLAMMPIMTNGLSAVPPANTSGASAFNNLVQRTSSAMGLAAMTALMTGQRAQGMSDMGGLMGAQGPHTTGAGTSPDATAALLQNYSLDQAATGLVFTTAFDDLMLITAGLSAVAVLFALMLGSKKPAGAGERVVAEA</sequence>
<feature type="region of interest" description="Disordered" evidence="8">
    <location>
        <begin position="1"/>
        <end position="34"/>
    </location>
</feature>
<feature type="transmembrane region" description="Helical" evidence="9">
    <location>
        <begin position="356"/>
        <end position="376"/>
    </location>
</feature>
<keyword evidence="5 9" id="KW-0812">Transmembrane</keyword>
<feature type="transmembrane region" description="Helical" evidence="9">
    <location>
        <begin position="194"/>
        <end position="217"/>
    </location>
</feature>
<evidence type="ECO:0000256" key="3">
    <source>
        <dbReference type="ARBA" id="ARBA00022448"/>
    </source>
</evidence>
<dbReference type="InterPro" id="IPR020846">
    <property type="entry name" value="MFS_dom"/>
</dbReference>
<evidence type="ECO:0000256" key="7">
    <source>
        <dbReference type="ARBA" id="ARBA00023136"/>
    </source>
</evidence>
<dbReference type="Proteomes" id="UP001369736">
    <property type="component" value="Unassembled WGS sequence"/>
</dbReference>
<dbReference type="Gene3D" id="1.20.1250.20">
    <property type="entry name" value="MFS general substrate transporter like domains"/>
    <property type="match status" value="1"/>
</dbReference>
<evidence type="ECO:0000256" key="4">
    <source>
        <dbReference type="ARBA" id="ARBA00022475"/>
    </source>
</evidence>
<reference evidence="11 12" key="1">
    <citation type="submission" date="2024-03" db="EMBL/GenBank/DDBJ databases">
        <title>Actinomycetospora sp. OC33-EN07, a novel actinomycete isolated from wild orchid (Aerides multiflora).</title>
        <authorList>
            <person name="Suriyachadkun C."/>
        </authorList>
    </citation>
    <scope>NUCLEOTIDE SEQUENCE [LARGE SCALE GENOMIC DNA]</scope>
    <source>
        <strain evidence="11 12">OC33-EN07</strain>
    </source>
</reference>
<feature type="transmembrane region" description="Helical" evidence="9">
    <location>
        <begin position="299"/>
        <end position="320"/>
    </location>
</feature>
<keyword evidence="7 9" id="KW-0472">Membrane</keyword>
<dbReference type="Gene3D" id="1.20.1720.10">
    <property type="entry name" value="Multidrug resistance protein D"/>
    <property type="match status" value="1"/>
</dbReference>